<reference evidence="3" key="1">
    <citation type="submission" date="2021-10" db="EMBL/GenBank/DDBJ databases">
        <title>The complete genome sequence of Leeia sp. TBRC 13508.</title>
        <authorList>
            <person name="Charoenyingcharoen P."/>
            <person name="Yukphan P."/>
        </authorList>
    </citation>
    <scope>NUCLEOTIDE SEQUENCE</scope>
    <source>
        <strain evidence="3">TBRC 13508</strain>
    </source>
</reference>
<comment type="caution">
    <text evidence="3">The sequence shown here is derived from an EMBL/GenBank/DDBJ whole genome shotgun (WGS) entry which is preliminary data.</text>
</comment>
<proteinExistence type="inferred from homology"/>
<dbReference type="InterPro" id="IPR034660">
    <property type="entry name" value="DinB/YfiT-like"/>
</dbReference>
<dbReference type="EMBL" id="JAJBZT010000002">
    <property type="protein sequence ID" value="MCB6183019.1"/>
    <property type="molecule type" value="Genomic_DNA"/>
</dbReference>
<comment type="similarity">
    <text evidence="1">Belongs to the DinB family.</text>
</comment>
<protein>
    <submittedName>
        <fullName evidence="3">DinB family protein</fullName>
    </submittedName>
</protein>
<accession>A0ABS8D4B6</accession>
<organism evidence="3 4">
    <name type="scientific">Leeia speluncae</name>
    <dbReference type="NCBI Taxonomy" id="2884804"/>
    <lineage>
        <taxon>Bacteria</taxon>
        <taxon>Pseudomonadati</taxon>
        <taxon>Pseudomonadota</taxon>
        <taxon>Betaproteobacteria</taxon>
        <taxon>Neisseriales</taxon>
        <taxon>Leeiaceae</taxon>
        <taxon>Leeia</taxon>
    </lineage>
</organism>
<dbReference type="Proteomes" id="UP001165395">
    <property type="component" value="Unassembled WGS sequence"/>
</dbReference>
<dbReference type="SUPFAM" id="SSF109854">
    <property type="entry name" value="DinB/YfiT-like putative metalloenzymes"/>
    <property type="match status" value="1"/>
</dbReference>
<evidence type="ECO:0000313" key="4">
    <source>
        <dbReference type="Proteomes" id="UP001165395"/>
    </source>
</evidence>
<evidence type="ECO:0000256" key="2">
    <source>
        <dbReference type="ARBA" id="ARBA00022723"/>
    </source>
</evidence>
<dbReference type="PANTHER" id="PTHR37302">
    <property type="entry name" value="SLR1116 PROTEIN"/>
    <property type="match status" value="1"/>
</dbReference>
<dbReference type="Pfam" id="PF05163">
    <property type="entry name" value="DinB"/>
    <property type="match status" value="1"/>
</dbReference>
<gene>
    <name evidence="3" type="ORF">LIN78_05590</name>
</gene>
<evidence type="ECO:0000256" key="1">
    <source>
        <dbReference type="ARBA" id="ARBA00008635"/>
    </source>
</evidence>
<name>A0ABS8D4B6_9NEIS</name>
<dbReference type="Gene3D" id="1.20.120.450">
    <property type="entry name" value="dinb family like domain"/>
    <property type="match status" value="1"/>
</dbReference>
<sequence length="160" mass="18286">MLVNLFQYHQWANKALIRTLEENEPHLSVEDSKLAARLLQHIWVVEEIFWGNLLQIPHGYTALNLPDTPSMSVMAERLEESVLRLLVYVETLAPEVLMERVPFRFVDGTPGEMTRQGMLMHLIIHGAYHRGMIGRLLAGAGRLPPKDVLTLFLHPNNTTQ</sequence>
<dbReference type="PANTHER" id="PTHR37302:SF1">
    <property type="entry name" value="PROTEIN DINB"/>
    <property type="match status" value="1"/>
</dbReference>
<dbReference type="RefSeq" id="WP_227179357.1">
    <property type="nucleotide sequence ID" value="NZ_JAJBZT010000002.1"/>
</dbReference>
<evidence type="ECO:0000313" key="3">
    <source>
        <dbReference type="EMBL" id="MCB6183019.1"/>
    </source>
</evidence>
<keyword evidence="4" id="KW-1185">Reference proteome</keyword>
<dbReference type="InterPro" id="IPR007837">
    <property type="entry name" value="DinB"/>
</dbReference>
<keyword evidence="2" id="KW-0479">Metal-binding</keyword>